<feature type="transmembrane region" description="Helical" evidence="2">
    <location>
        <begin position="1206"/>
        <end position="1226"/>
    </location>
</feature>
<feature type="transmembrane region" description="Helical" evidence="2">
    <location>
        <begin position="459"/>
        <end position="484"/>
    </location>
</feature>
<dbReference type="SUPFAM" id="SSF82693">
    <property type="entry name" value="Multidrug efflux transporter AcrB pore domain, PN1, PN2, PC1 and PC2 subdomains"/>
    <property type="match status" value="2"/>
</dbReference>
<feature type="transmembrane region" description="Helical" evidence="2">
    <location>
        <begin position="1139"/>
        <end position="1158"/>
    </location>
</feature>
<proteinExistence type="predicted"/>
<dbReference type="PANTHER" id="PTHR32063">
    <property type="match status" value="1"/>
</dbReference>
<name>A0A7J0BFS7_9BACT</name>
<dbReference type="Gene3D" id="3.30.2090.10">
    <property type="entry name" value="Multidrug efflux transporter AcrB TolC docking domain, DN and DC subdomains"/>
    <property type="match status" value="2"/>
</dbReference>
<dbReference type="PANTHER" id="PTHR32063:SF19">
    <property type="entry name" value="CATION EFFLUX SYSTEM PROTEIN CUSA"/>
    <property type="match status" value="1"/>
</dbReference>
<evidence type="ECO:0000256" key="1">
    <source>
        <dbReference type="SAM" id="MobiDB-lite"/>
    </source>
</evidence>
<dbReference type="RefSeq" id="WP_243452067.1">
    <property type="nucleotide sequence ID" value="NZ_BLVO01000012.1"/>
</dbReference>
<dbReference type="SUPFAM" id="SSF82714">
    <property type="entry name" value="Multidrug efflux transporter AcrB TolC docking domain, DN and DC subdomains"/>
    <property type="match status" value="2"/>
</dbReference>
<feature type="transmembrane region" description="Helical" evidence="2">
    <location>
        <begin position="496"/>
        <end position="525"/>
    </location>
</feature>
<feature type="region of interest" description="Disordered" evidence="1">
    <location>
        <begin position="1"/>
        <end position="28"/>
    </location>
</feature>
<evidence type="ECO:0000256" key="2">
    <source>
        <dbReference type="SAM" id="Phobius"/>
    </source>
</evidence>
<gene>
    <name evidence="3" type="ORF">DSM101010T_08610</name>
</gene>
<dbReference type="Proteomes" id="UP000503840">
    <property type="component" value="Unassembled WGS sequence"/>
</dbReference>
<keyword evidence="2" id="KW-0472">Membrane</keyword>
<feature type="transmembrane region" description="Helical" evidence="2">
    <location>
        <begin position="545"/>
        <end position="565"/>
    </location>
</feature>
<keyword evidence="4" id="KW-1185">Reference proteome</keyword>
<keyword evidence="2" id="KW-1133">Transmembrane helix</keyword>
<dbReference type="GO" id="GO:0005886">
    <property type="term" value="C:plasma membrane"/>
    <property type="evidence" value="ECO:0007669"/>
    <property type="project" value="TreeGrafter"/>
</dbReference>
<feature type="transmembrane region" description="Helical" evidence="2">
    <location>
        <begin position="692"/>
        <end position="712"/>
    </location>
</feature>
<feature type="transmembrane region" description="Helical" evidence="2">
    <location>
        <begin position="1267"/>
        <end position="1283"/>
    </location>
</feature>
<feature type="transmembrane region" description="Helical" evidence="2">
    <location>
        <begin position="659"/>
        <end position="680"/>
    </location>
</feature>
<dbReference type="InterPro" id="IPR001036">
    <property type="entry name" value="Acrflvin-R"/>
</dbReference>
<dbReference type="Gene3D" id="3.30.70.1320">
    <property type="entry name" value="Multidrug efflux transporter AcrB pore domain like"/>
    <property type="match status" value="1"/>
</dbReference>
<feature type="transmembrane region" description="Helical" evidence="2">
    <location>
        <begin position="629"/>
        <end position="647"/>
    </location>
</feature>
<comment type="caution">
    <text evidence="3">The sequence shown here is derived from an EMBL/GenBank/DDBJ whole genome shotgun (WGS) entry which is preliminary data.</text>
</comment>
<keyword evidence="2" id="KW-0812">Transmembrane</keyword>
<dbReference type="GO" id="GO:0042910">
    <property type="term" value="F:xenobiotic transmembrane transporter activity"/>
    <property type="evidence" value="ECO:0007669"/>
    <property type="project" value="TreeGrafter"/>
</dbReference>
<organism evidence="3 4">
    <name type="scientific">Desulfovibrio subterraneus</name>
    <dbReference type="NCBI Taxonomy" id="2718620"/>
    <lineage>
        <taxon>Bacteria</taxon>
        <taxon>Pseudomonadati</taxon>
        <taxon>Thermodesulfobacteriota</taxon>
        <taxon>Desulfovibrionia</taxon>
        <taxon>Desulfovibrionales</taxon>
        <taxon>Desulfovibrionaceae</taxon>
        <taxon>Desulfovibrio</taxon>
    </lineage>
</organism>
<dbReference type="Gene3D" id="3.30.70.1440">
    <property type="entry name" value="Multidrug efflux transporter AcrB pore domain"/>
    <property type="match status" value="1"/>
</dbReference>
<feature type="transmembrane region" description="Helical" evidence="2">
    <location>
        <begin position="1165"/>
        <end position="1186"/>
    </location>
</feature>
<evidence type="ECO:0000313" key="3">
    <source>
        <dbReference type="EMBL" id="GFM32496.1"/>
    </source>
</evidence>
<dbReference type="PRINTS" id="PR00702">
    <property type="entry name" value="ACRIFLAVINRP"/>
</dbReference>
<dbReference type="Gene3D" id="3.30.70.1430">
    <property type="entry name" value="Multidrug efflux transporter AcrB pore domain"/>
    <property type="match status" value="3"/>
</dbReference>
<evidence type="ECO:0000313" key="4">
    <source>
        <dbReference type="Proteomes" id="UP000503840"/>
    </source>
</evidence>
<dbReference type="Gene3D" id="1.20.1640.10">
    <property type="entry name" value="Multidrug efflux transporter AcrB transmembrane domain"/>
    <property type="match status" value="4"/>
</dbReference>
<accession>A0A7J0BFS7</accession>
<dbReference type="Pfam" id="PF00873">
    <property type="entry name" value="ACR_tran"/>
    <property type="match status" value="2"/>
</dbReference>
<feature type="transmembrane region" description="Helical" evidence="2">
    <location>
        <begin position="433"/>
        <end position="453"/>
    </location>
</feature>
<reference evidence="3 4" key="1">
    <citation type="submission" date="2020-05" db="EMBL/GenBank/DDBJ databases">
        <title>Draft genome sequence of Desulfovibrio sp. strain HN2T.</title>
        <authorList>
            <person name="Ueno A."/>
            <person name="Tamazawa S."/>
            <person name="Tamamura S."/>
            <person name="Murakami T."/>
            <person name="Kiyama T."/>
            <person name="Inomata H."/>
            <person name="Amano Y."/>
            <person name="Miyakawa K."/>
            <person name="Tamaki H."/>
            <person name="Naganuma T."/>
            <person name="Kaneko K."/>
        </authorList>
    </citation>
    <scope>NUCLEOTIDE SEQUENCE [LARGE SCALE GENOMIC DNA]</scope>
    <source>
        <strain evidence="3 4">HN2</strain>
    </source>
</reference>
<feature type="transmembrane region" description="Helical" evidence="2">
    <location>
        <begin position="1295"/>
        <end position="1320"/>
    </location>
</feature>
<dbReference type="SUPFAM" id="SSF82866">
    <property type="entry name" value="Multidrug efflux transporter AcrB transmembrane domain"/>
    <property type="match status" value="2"/>
</dbReference>
<sequence>MNEQQQHPLSAPPDMPSENAEDTSAESSNAVCVIEEQPEVVPVSLTDKIIHFCLKRKLVVFLLATMIIGWGAMVAPFDWDIAGLPRNPVPVDAIPDIGENQQLVFTQWTGRSPQDVEDQITYPLTVSLLGIPGVKTVRSYSMFGFSSIYVIFNEDVEFYWSRSRLLEKLNSLPPGTLPEGVQATLGPDATALGQVFWYTIEGRDPDGNPTGGWDQDELRSAQDWYVRYALLAADGVSEVASAGGFIKEYQIDVNPDAMRAHGVTLEQVVNAVRMSNLDVGARTIEVNSVEYLIRGIGFIKKLEDIEKAVVRVADNIPITVRDVATVALGPATRRGMLDKDGVEVTGGVVVVRYGENPLQVIQNIKKKINDIAPGMPSKVLPDGTVSKLTIVPFYDRSGLIQETLGTLDTALTEEILITIIVVLMAVMHFRSSLLISTLLPIAVLMCFIGMKAFKVDANIVALSGIAIAIGTMVDMGIIICENILKKLEDAPPGASVFNLIFSGVSEVGSAVLTAVATTVVSFLPVFVMDGPEGKLFKPLAYTKTFALGASIIVALTILPALAHVLFKSGKLNLGRGIRRFMLPAVMVMAGLWAGMRISWWAGLLIAYIGVHRLLVSALPPLWQRIIARAENWAVIIAVTVVLSSHWLPLGPEKGELSNLLFVAMLIGGLMGFFQLFQRGYPTALAWCLRHKLLFILLPATITTVGMTVWLGFGNLMAWAPASVRSSTPVAALSHAFPGLGKEFMPPLDEGSFLYMPTTMPHASIGEVADILAKQDHAINAIPEVQTAVGKLGRADTPLDPAPVSMIETVINYHSEYLLGADGKRMRFRFDPSQKDYMRSAAGDLLPAPDGIPYLVQGLFERDAAGALIPDDNGQPFRLWRLPLDPAINTKREAWHGVRNADDIWDAIVMAADVPGVTSAPNLQPIAARIVMLQSGMRAPMGIKVKGPDLKTIESFGMQLERYLKEVPSIMPAAVIADRIVGKPYLEIVVDRDAIARYGIQLNKVQQVIEVAVGGMLTTTTVEGRERYPVRVRYQRERRDSMEDLESILVAAPSGEQIPLTQLADIRYVRGPQVIKSEDTFLVGYVLFDKRAGHAEVDVVEQAQNYLQTKIASGELKVPTGVTYEFAGSYENQIRAQKKLAVILPLALLVIVLILYLQFNAVSTTLMVFSGILVAWSGGFIMLWLYGQDWFLNFDMFGTSMRTLFQVQPINLSVAVWVGFLALFGIASDDGVLMATYLDESKAQQAICSKQAIRDFVVQGAQRRIRPALMTSATTILALLPVLTSTGRGSDIMVPMAIPSFGGMTIALLTVFVVPVLYCWVEEIKLTLRQREDSSPPVLTN</sequence>
<feature type="transmembrane region" description="Helical" evidence="2">
    <location>
        <begin position="577"/>
        <end position="593"/>
    </location>
</feature>
<dbReference type="EMBL" id="BLVO01000012">
    <property type="protein sequence ID" value="GFM32496.1"/>
    <property type="molecule type" value="Genomic_DNA"/>
</dbReference>
<protein>
    <submittedName>
        <fullName evidence="3">Cation transporter</fullName>
    </submittedName>
</protein>
<dbReference type="InterPro" id="IPR027463">
    <property type="entry name" value="AcrB_DN_DC_subdom"/>
</dbReference>
<feature type="transmembrane region" description="Helical" evidence="2">
    <location>
        <begin position="58"/>
        <end position="77"/>
    </location>
</feature>